<feature type="compositionally biased region" description="Polar residues" evidence="4">
    <location>
        <begin position="355"/>
        <end position="364"/>
    </location>
</feature>
<dbReference type="PANTHER" id="PTHR42749">
    <property type="entry name" value="CELL SHAPE-DETERMINING PROTEIN MREB"/>
    <property type="match status" value="1"/>
</dbReference>
<evidence type="ECO:0000313" key="6">
    <source>
        <dbReference type="Proteomes" id="UP000433493"/>
    </source>
</evidence>
<keyword evidence="2" id="KW-0067">ATP-binding</keyword>
<evidence type="ECO:0000313" key="5">
    <source>
        <dbReference type="EMBL" id="KAB1643101.1"/>
    </source>
</evidence>
<dbReference type="Gene3D" id="3.30.30.30">
    <property type="match status" value="1"/>
</dbReference>
<feature type="compositionally biased region" description="Polar residues" evidence="4">
    <location>
        <begin position="396"/>
        <end position="412"/>
    </location>
</feature>
<comment type="caution">
    <text evidence="5">The sequence shown here is derived from an EMBL/GenBank/DDBJ whole genome shotgun (WGS) entry which is preliminary data.</text>
</comment>
<gene>
    <name evidence="5" type="ORF">F8O05_07595</name>
</gene>
<dbReference type="InterPro" id="IPR013126">
    <property type="entry name" value="Hsp_70_fam"/>
</dbReference>
<dbReference type="PANTHER" id="PTHR42749:SF1">
    <property type="entry name" value="CELL SHAPE-DETERMINING PROTEIN MREB"/>
    <property type="match status" value="1"/>
</dbReference>
<dbReference type="GO" id="GO:0005524">
    <property type="term" value="F:ATP binding"/>
    <property type="evidence" value="ECO:0007669"/>
    <property type="project" value="UniProtKB-KW"/>
</dbReference>
<dbReference type="AlphaFoldDB" id="A0A7J5BAL5"/>
<dbReference type="GO" id="GO:0140662">
    <property type="term" value="F:ATP-dependent protein folding chaperone"/>
    <property type="evidence" value="ECO:0007669"/>
    <property type="project" value="InterPro"/>
</dbReference>
<keyword evidence="6" id="KW-1185">Reference proteome</keyword>
<evidence type="ECO:0000256" key="3">
    <source>
        <dbReference type="ARBA" id="ARBA00023186"/>
    </source>
</evidence>
<dbReference type="Proteomes" id="UP000433493">
    <property type="component" value="Unassembled WGS sequence"/>
</dbReference>
<feature type="region of interest" description="Disordered" evidence="4">
    <location>
        <begin position="355"/>
        <end position="412"/>
    </location>
</feature>
<keyword evidence="1" id="KW-0547">Nucleotide-binding</keyword>
<evidence type="ECO:0000256" key="1">
    <source>
        <dbReference type="ARBA" id="ARBA00022741"/>
    </source>
</evidence>
<dbReference type="InterPro" id="IPR043129">
    <property type="entry name" value="ATPase_NBD"/>
</dbReference>
<dbReference type="Gene3D" id="3.30.420.40">
    <property type="match status" value="2"/>
</dbReference>
<name>A0A7J5BAL5_9MICO</name>
<dbReference type="EMBL" id="WBKB01000004">
    <property type="protein sequence ID" value="KAB1643101.1"/>
    <property type="molecule type" value="Genomic_DNA"/>
</dbReference>
<evidence type="ECO:0000256" key="2">
    <source>
        <dbReference type="ARBA" id="ARBA00022840"/>
    </source>
</evidence>
<dbReference type="Gene3D" id="3.90.640.10">
    <property type="entry name" value="Actin, Chain A, domain 4"/>
    <property type="match status" value="1"/>
</dbReference>
<organism evidence="5 6">
    <name type="scientific">Gulosibacter chungangensis</name>
    <dbReference type="NCBI Taxonomy" id="979746"/>
    <lineage>
        <taxon>Bacteria</taxon>
        <taxon>Bacillati</taxon>
        <taxon>Actinomycetota</taxon>
        <taxon>Actinomycetes</taxon>
        <taxon>Micrococcales</taxon>
        <taxon>Microbacteriaceae</taxon>
        <taxon>Gulosibacter</taxon>
    </lineage>
</organism>
<accession>A0A7J5BAL5</accession>
<evidence type="ECO:0000256" key="4">
    <source>
        <dbReference type="SAM" id="MobiDB-lite"/>
    </source>
</evidence>
<proteinExistence type="predicted"/>
<dbReference type="Pfam" id="PF00012">
    <property type="entry name" value="HSP70"/>
    <property type="match status" value="1"/>
</dbReference>
<reference evidence="5 6" key="1">
    <citation type="submission" date="2019-09" db="EMBL/GenBank/DDBJ databases">
        <title>Phylogeny of genus Pseudoclavibacter and closely related genus.</title>
        <authorList>
            <person name="Li Y."/>
        </authorList>
    </citation>
    <scope>NUCLEOTIDE SEQUENCE [LARGE SCALE GENOMIC DNA]</scope>
    <source>
        <strain evidence="5 6">KCTC 13959</strain>
    </source>
</reference>
<sequence length="412" mass="44194">MMVGDNVVGIEVGVSKVTFSNGEVASINQDFPRDLLIRVADDLPYVTVTEDRAELYPAHEMYASAVGEALAVESVDAPADFRAAVAVPGWWTPRTLARVQDALRARGLDVLMVNDAEAAVVEYQRSTEPLPSTVAVVGLRASQVSAVVVKNCNTRPTALTSPVLVHNEGGDDLDVAVLQHVLQGLASDGYTVDPTDPDVLAAARASLADCRALRESLSLSVTESMQPEFPETTPRLRMVRSELEELATPWADTVVRTVGAVLEQCAAPIEAVLLMGGLANMPLISQRLSADLGLEVYVPDDPTLIVVRGAERLLNAQPMTELTESEHHAEPVREPETGTFWKLIRDRVSQWTGPVQTAVPQGESSVAPAPAPAPAPEEEMDTLLDPAATHEPIGTPDTSWIPTTARNESLVR</sequence>
<protein>
    <submittedName>
        <fullName evidence="5">Hsp70 family protein</fullName>
    </submittedName>
</protein>
<dbReference type="OrthoDB" id="3748851at2"/>
<dbReference type="SUPFAM" id="SSF53067">
    <property type="entry name" value="Actin-like ATPase domain"/>
    <property type="match status" value="1"/>
</dbReference>
<keyword evidence="3" id="KW-0143">Chaperone</keyword>